<dbReference type="EMBL" id="NCVF01000015">
    <property type="protein sequence ID" value="ORO96764.1"/>
    <property type="molecule type" value="Genomic_DNA"/>
</dbReference>
<evidence type="ECO:0000313" key="2">
    <source>
        <dbReference type="Proteomes" id="UP000193929"/>
    </source>
</evidence>
<gene>
    <name evidence="1" type="ORF">B7700_00365</name>
</gene>
<name>A0A1X1KBP9_STRMT</name>
<organism evidence="1 2">
    <name type="scientific">Streptococcus mitis</name>
    <dbReference type="NCBI Taxonomy" id="28037"/>
    <lineage>
        <taxon>Bacteria</taxon>
        <taxon>Bacillati</taxon>
        <taxon>Bacillota</taxon>
        <taxon>Bacilli</taxon>
        <taxon>Lactobacillales</taxon>
        <taxon>Streptococcaceae</taxon>
        <taxon>Streptococcus</taxon>
        <taxon>Streptococcus mitis group</taxon>
    </lineage>
</organism>
<reference evidence="1 2" key="1">
    <citation type="journal article" date="2016" name="Eur. J. Clin. Microbiol. Infect. Dis.">
        <title>Whole genome sequencing as a tool for phylogenetic analysis of clinical strains of Mitis group streptococci.</title>
        <authorList>
            <person name="Rasmussen L.H."/>
            <person name="Dargis R."/>
            <person name="Hojholt K."/>
            <person name="Christensen J.J."/>
            <person name="Skovgaard O."/>
            <person name="Justesen U.S."/>
            <person name="Rosenvinge F.S."/>
            <person name="Moser C."/>
            <person name="Lukjancenko O."/>
            <person name="Rasmussen S."/>
            <person name="Nielsen X.C."/>
        </authorList>
    </citation>
    <scope>NUCLEOTIDE SEQUENCE [LARGE SCALE GENOMIC DNA]</scope>
    <source>
        <strain evidence="1 2">RH_50275_09</strain>
    </source>
</reference>
<dbReference type="Proteomes" id="UP000193929">
    <property type="component" value="Unassembled WGS sequence"/>
</dbReference>
<accession>A0A1X1KBP9</accession>
<comment type="caution">
    <text evidence="1">The sequence shown here is derived from an EMBL/GenBank/DDBJ whole genome shotgun (WGS) entry which is preliminary data.</text>
</comment>
<protein>
    <submittedName>
        <fullName evidence="1">Uncharacterized protein</fullName>
    </submittedName>
</protein>
<proteinExistence type="predicted"/>
<dbReference type="AlphaFoldDB" id="A0A1X1KBP9"/>
<evidence type="ECO:0000313" key="1">
    <source>
        <dbReference type="EMBL" id="ORO96764.1"/>
    </source>
</evidence>
<sequence length="76" mass="9280">MKKETVNHHDEHAKIEHTVFNFCKHQKGWFKRIFKSLRFFIQHYYSRIQDKILAKKYSSKEYTKLPLIMGGSFLFV</sequence>